<evidence type="ECO:0000313" key="2">
    <source>
        <dbReference type="Proteomes" id="UP001222027"/>
    </source>
</evidence>
<sequence length="106" mass="11925">MGSVAASFSDVRARILLQDFIFLGIPRCWQAGQPGSGHLYEIEMPLLIKYNREKSFVILKCPGNLVVLHFVSTKGNHVMRKKMREGRTKGAGKESHDQLCNTCYKA</sequence>
<dbReference type="EMBL" id="JAQQAF010000002">
    <property type="protein sequence ID" value="KAJ8504087.1"/>
    <property type="molecule type" value="Genomic_DNA"/>
</dbReference>
<reference evidence="1 2" key="1">
    <citation type="submission" date="2022-12" db="EMBL/GenBank/DDBJ databases">
        <title>Chromosome-scale assembly of the Ensete ventricosum genome.</title>
        <authorList>
            <person name="Dussert Y."/>
            <person name="Stocks J."/>
            <person name="Wendawek A."/>
            <person name="Woldeyes F."/>
            <person name="Nichols R.A."/>
            <person name="Borrell J.S."/>
        </authorList>
    </citation>
    <scope>NUCLEOTIDE SEQUENCE [LARGE SCALE GENOMIC DNA]</scope>
    <source>
        <strain evidence="2">cv. Maze</strain>
        <tissue evidence="1">Seeds</tissue>
    </source>
</reference>
<accession>A0AAV8Q008</accession>
<comment type="caution">
    <text evidence="1">The sequence shown here is derived from an EMBL/GenBank/DDBJ whole genome shotgun (WGS) entry which is preliminary data.</text>
</comment>
<evidence type="ECO:0000313" key="1">
    <source>
        <dbReference type="EMBL" id="KAJ8504087.1"/>
    </source>
</evidence>
<protein>
    <submittedName>
        <fullName evidence="1">Uncharacterized protein</fullName>
    </submittedName>
</protein>
<organism evidence="1 2">
    <name type="scientific">Ensete ventricosum</name>
    <name type="common">Abyssinian banana</name>
    <name type="synonym">Musa ensete</name>
    <dbReference type="NCBI Taxonomy" id="4639"/>
    <lineage>
        <taxon>Eukaryota</taxon>
        <taxon>Viridiplantae</taxon>
        <taxon>Streptophyta</taxon>
        <taxon>Embryophyta</taxon>
        <taxon>Tracheophyta</taxon>
        <taxon>Spermatophyta</taxon>
        <taxon>Magnoliopsida</taxon>
        <taxon>Liliopsida</taxon>
        <taxon>Zingiberales</taxon>
        <taxon>Musaceae</taxon>
        <taxon>Ensete</taxon>
    </lineage>
</organism>
<gene>
    <name evidence="1" type="ORF">OPV22_004973</name>
</gene>
<dbReference type="Proteomes" id="UP001222027">
    <property type="component" value="Unassembled WGS sequence"/>
</dbReference>
<proteinExistence type="predicted"/>
<name>A0AAV8Q008_ENSVE</name>
<dbReference type="AlphaFoldDB" id="A0AAV8Q008"/>
<keyword evidence="2" id="KW-1185">Reference proteome</keyword>